<evidence type="ECO:0000259" key="10">
    <source>
        <dbReference type="PROSITE" id="PS50089"/>
    </source>
</evidence>
<dbReference type="STRING" id="413071.G9N5M2"/>
<feature type="domain" description="RING-type" evidence="10">
    <location>
        <begin position="580"/>
        <end position="630"/>
    </location>
</feature>
<dbReference type="PROSITE" id="PS00518">
    <property type="entry name" value="ZF_RING_1"/>
    <property type="match status" value="1"/>
</dbReference>
<sequence>LHNVDVKLLGDMQMIYAKLDKREAGFERFKLETRENHIILCFNDTGEDFGQVRSNVGMTLSSLVDKSSNVDFEPIVSISYLMDIIGRANRPAEAIVKVDINVYGPQSIGVPVGNELSSGKLWLQKPTHERDGIVYDNPHFLKLKTNGTQLPRKQPMKQVISEGASNRRKREERLRKMVEDVYKSIDRTRHLEAVDGGDRVVRKLLKHQEEALGFMLERESGHINDRYRLWETIELEGGNKEYRHRITRAKIRTGIRPNERGGGILADEMGMGKSLSILALIMKTLDDGKEWARQQENSPKVEEAIRRSRSTLVIVPSALLIYNWINEIKEHLKDGVKVIKYHSSDRPKSLDEIADSDIVVTTYSTLTAEFQIKSSPSLLHCIDWYRIVLDEAHIIRRRATAFYRACDDIHANSRWCLTGTPIQNKLADIGTLFAFIRAEPFTKAATFRKYIEVPFDQSSEENPTLAKDRLLILIESLCLRRTRDIIQLPQLRQRVRKLSFSEAESKQYNNTKEILLRMIRHRVGEAEQSSKFGIFQVNLQMRLLCNHGTFQQPFSWHRRSYRDEREAIASALGQSSEITCAGCQMPMPIIGSSGLGDGFYKQCAHVLCSECIEQSNTSSDGEQTQHCPVCIRWLRPMVDSDQMTDDDDMANCPSNNKLGDDDAYYFNDEGHSTKMNALIEDVQRDMWTTKSIIFSCWTRTLQLLSRYLDAAKIPYVHIDGSCPLKQRQIKLDTFAKDDETPVLIMTTGTGGFGLNITCANRIFIVELQWNPAVESQAIARAIRLGQKNKVYVTRYIIKDTVEEEMQSQQLSKKQLANLGFDEDLDAGDGGGWFE</sequence>
<dbReference type="SUPFAM" id="SSF52540">
    <property type="entry name" value="P-loop containing nucleoside triphosphate hydrolases"/>
    <property type="match status" value="2"/>
</dbReference>
<dbReference type="eggNOG" id="KOG1001">
    <property type="taxonomic scope" value="Eukaryota"/>
</dbReference>
<accession>G9N5M2</accession>
<dbReference type="GO" id="GO:0006281">
    <property type="term" value="P:DNA repair"/>
    <property type="evidence" value="ECO:0007669"/>
    <property type="project" value="TreeGrafter"/>
</dbReference>
<dbReference type="InterPro" id="IPR001841">
    <property type="entry name" value="Znf_RING"/>
</dbReference>
<dbReference type="InterPro" id="IPR000330">
    <property type="entry name" value="SNF2_N"/>
</dbReference>
<dbReference type="GO" id="GO:0005524">
    <property type="term" value="F:ATP binding"/>
    <property type="evidence" value="ECO:0007669"/>
    <property type="project" value="UniProtKB-KW"/>
</dbReference>
<evidence type="ECO:0000256" key="9">
    <source>
        <dbReference type="PROSITE-ProRule" id="PRU00175"/>
    </source>
</evidence>
<dbReference type="GeneID" id="25794312"/>
<comment type="caution">
    <text evidence="13">The sequence shown here is derived from an EMBL/GenBank/DDBJ whole genome shotgun (WGS) entry which is preliminary data.</text>
</comment>
<reference evidence="13 14" key="1">
    <citation type="journal article" date="2011" name="Genome Biol.">
        <title>Comparative genome sequence analysis underscores mycoparasitism as the ancestral life style of Trichoderma.</title>
        <authorList>
            <person name="Kubicek C.P."/>
            <person name="Herrera-Estrella A."/>
            <person name="Seidl-Seiboth V."/>
            <person name="Martinez D.A."/>
            <person name="Druzhinina I.S."/>
            <person name="Thon M."/>
            <person name="Zeilinger S."/>
            <person name="Casas-Flores S."/>
            <person name="Horwitz B.A."/>
            <person name="Mukherjee P.K."/>
            <person name="Mukherjee M."/>
            <person name="Kredics L."/>
            <person name="Alcaraz L.D."/>
            <person name="Aerts A."/>
            <person name="Antal Z."/>
            <person name="Atanasova L."/>
            <person name="Cervantes-Badillo M.G."/>
            <person name="Challacombe J."/>
            <person name="Chertkov O."/>
            <person name="McCluskey K."/>
            <person name="Coulpier F."/>
            <person name="Deshpande N."/>
            <person name="von Doehren H."/>
            <person name="Ebbole D.J."/>
            <person name="Esquivel-Naranjo E.U."/>
            <person name="Fekete E."/>
            <person name="Flipphi M."/>
            <person name="Glaser F."/>
            <person name="Gomez-Rodriguez E.Y."/>
            <person name="Gruber S."/>
            <person name="Han C."/>
            <person name="Henrissat B."/>
            <person name="Hermosa R."/>
            <person name="Hernandez-Onate M."/>
            <person name="Karaffa L."/>
            <person name="Kosti I."/>
            <person name="Le Crom S."/>
            <person name="Lindquist E."/>
            <person name="Lucas S."/>
            <person name="Luebeck M."/>
            <person name="Luebeck P.S."/>
            <person name="Margeot A."/>
            <person name="Metz B."/>
            <person name="Misra M."/>
            <person name="Nevalainen H."/>
            <person name="Omann M."/>
            <person name="Packer N."/>
            <person name="Perrone G."/>
            <person name="Uresti-Rivera E.E."/>
            <person name="Salamov A."/>
            <person name="Schmoll M."/>
            <person name="Seiboth B."/>
            <person name="Shapiro H."/>
            <person name="Sukno S."/>
            <person name="Tamayo-Ramos J.A."/>
            <person name="Tisch D."/>
            <person name="Wiest A."/>
            <person name="Wilkinson H.H."/>
            <person name="Zhang M."/>
            <person name="Coutinho P.M."/>
            <person name="Kenerley C.M."/>
            <person name="Monte E."/>
            <person name="Baker S.E."/>
            <person name="Grigoriev I.V."/>
        </authorList>
    </citation>
    <scope>NUCLEOTIDE SEQUENCE [LARGE SCALE GENOMIC DNA]</scope>
    <source>
        <strain evidence="14">Gv29-8 / FGSC 10586</strain>
    </source>
</reference>
<dbReference type="Gene3D" id="3.40.50.10810">
    <property type="entry name" value="Tandem AAA-ATPase domain"/>
    <property type="match status" value="1"/>
</dbReference>
<keyword evidence="6" id="KW-0347">Helicase</keyword>
<dbReference type="CDD" id="cd18008">
    <property type="entry name" value="DEXDc_SHPRH-like"/>
    <property type="match status" value="1"/>
</dbReference>
<dbReference type="InterPro" id="IPR049730">
    <property type="entry name" value="SNF2/RAD54-like_C"/>
</dbReference>
<gene>
    <name evidence="13" type="ORF">TRIVIDRAFT_44486</name>
</gene>
<evidence type="ECO:0000256" key="7">
    <source>
        <dbReference type="ARBA" id="ARBA00022833"/>
    </source>
</evidence>
<dbReference type="InterPro" id="IPR038718">
    <property type="entry name" value="SNF2-like_sf"/>
</dbReference>
<dbReference type="Pfam" id="PF00271">
    <property type="entry name" value="Helicase_C"/>
    <property type="match status" value="1"/>
</dbReference>
<keyword evidence="14" id="KW-1185">Reference proteome</keyword>
<dbReference type="Gene3D" id="3.30.40.10">
    <property type="entry name" value="Zinc/RING finger domain, C3HC4 (zinc finger)"/>
    <property type="match status" value="1"/>
</dbReference>
<dbReference type="OrthoDB" id="448448at2759"/>
<dbReference type="SUPFAM" id="SSF57850">
    <property type="entry name" value="RING/U-box"/>
    <property type="match status" value="1"/>
</dbReference>
<dbReference type="PANTHER" id="PTHR45626">
    <property type="entry name" value="TRANSCRIPTION TERMINATION FACTOR 2-RELATED"/>
    <property type="match status" value="1"/>
</dbReference>
<dbReference type="SMART" id="SM00487">
    <property type="entry name" value="DEXDc"/>
    <property type="match status" value="1"/>
</dbReference>
<dbReference type="GO" id="GO:0008094">
    <property type="term" value="F:ATP-dependent activity, acting on DNA"/>
    <property type="evidence" value="ECO:0007669"/>
    <property type="project" value="TreeGrafter"/>
</dbReference>
<dbReference type="InterPro" id="IPR017907">
    <property type="entry name" value="Znf_RING_CS"/>
</dbReference>
<evidence type="ECO:0000313" key="13">
    <source>
        <dbReference type="EMBL" id="EHK18064.1"/>
    </source>
</evidence>
<keyword evidence="3" id="KW-0547">Nucleotide-binding</keyword>
<proteinExistence type="inferred from homology"/>
<feature type="domain" description="Helicase C-terminal" evidence="12">
    <location>
        <begin position="681"/>
        <end position="819"/>
    </location>
</feature>
<feature type="domain" description="Helicase ATP-binding" evidence="11">
    <location>
        <begin position="254"/>
        <end position="439"/>
    </location>
</feature>
<dbReference type="InterPro" id="IPR001650">
    <property type="entry name" value="Helicase_C-like"/>
</dbReference>
<dbReference type="HOGENOM" id="CLU_000315_2_7_1"/>
<keyword evidence="8" id="KW-0067">ATP-binding</keyword>
<dbReference type="SMART" id="SM00490">
    <property type="entry name" value="HELICc"/>
    <property type="match status" value="1"/>
</dbReference>
<dbReference type="InterPro" id="IPR013083">
    <property type="entry name" value="Znf_RING/FYVE/PHD"/>
</dbReference>
<evidence type="ECO:0000256" key="5">
    <source>
        <dbReference type="ARBA" id="ARBA00022801"/>
    </source>
</evidence>
<evidence type="ECO:0000256" key="4">
    <source>
        <dbReference type="ARBA" id="ARBA00022771"/>
    </source>
</evidence>
<keyword evidence="5" id="KW-0378">Hydrolase</keyword>
<dbReference type="OMA" id="DINIYGP"/>
<dbReference type="Pfam" id="PF00176">
    <property type="entry name" value="SNF2-rel_dom"/>
    <property type="match status" value="1"/>
</dbReference>
<evidence type="ECO:0000259" key="11">
    <source>
        <dbReference type="PROSITE" id="PS51192"/>
    </source>
</evidence>
<evidence type="ECO:0000256" key="3">
    <source>
        <dbReference type="ARBA" id="ARBA00022741"/>
    </source>
</evidence>
<dbReference type="GO" id="GO:0004386">
    <property type="term" value="F:helicase activity"/>
    <property type="evidence" value="ECO:0007669"/>
    <property type="project" value="UniProtKB-KW"/>
</dbReference>
<dbReference type="PANTHER" id="PTHR45626:SF52">
    <property type="entry name" value="SINGLE-STRANDED DNA-DEPENDENT ATPASE (EUROFUNG)"/>
    <property type="match status" value="1"/>
</dbReference>
<organism evidence="13 14">
    <name type="scientific">Hypocrea virens (strain Gv29-8 / FGSC 10586)</name>
    <name type="common">Gliocladium virens</name>
    <name type="synonym">Trichoderma virens</name>
    <dbReference type="NCBI Taxonomy" id="413071"/>
    <lineage>
        <taxon>Eukaryota</taxon>
        <taxon>Fungi</taxon>
        <taxon>Dikarya</taxon>
        <taxon>Ascomycota</taxon>
        <taxon>Pezizomycotina</taxon>
        <taxon>Sordariomycetes</taxon>
        <taxon>Hypocreomycetidae</taxon>
        <taxon>Hypocreales</taxon>
        <taxon>Hypocreaceae</taxon>
        <taxon>Trichoderma</taxon>
    </lineage>
</organism>
<dbReference type="PROSITE" id="PS51194">
    <property type="entry name" value="HELICASE_CTER"/>
    <property type="match status" value="1"/>
</dbReference>
<dbReference type="VEuPathDB" id="FungiDB:TRIVIDRAFT_44486"/>
<name>G9N5M2_HYPVG</name>
<dbReference type="CDD" id="cd18793">
    <property type="entry name" value="SF2_C_SNF"/>
    <property type="match status" value="1"/>
</dbReference>
<protein>
    <recommendedName>
        <fullName evidence="15">SNF2 family DNA-dependent ATPase domain-containing protein</fullName>
    </recommendedName>
</protein>
<evidence type="ECO:0000313" key="14">
    <source>
        <dbReference type="Proteomes" id="UP000007115"/>
    </source>
</evidence>
<dbReference type="RefSeq" id="XP_013952262.1">
    <property type="nucleotide sequence ID" value="XM_014096787.1"/>
</dbReference>
<dbReference type="Gene3D" id="3.40.50.300">
    <property type="entry name" value="P-loop containing nucleotide triphosphate hydrolases"/>
    <property type="match status" value="1"/>
</dbReference>
<keyword evidence="7" id="KW-0862">Zinc</keyword>
<dbReference type="PROSITE" id="PS51192">
    <property type="entry name" value="HELICASE_ATP_BIND_1"/>
    <property type="match status" value="1"/>
</dbReference>
<dbReference type="PROSITE" id="PS50089">
    <property type="entry name" value="ZF_RING_2"/>
    <property type="match status" value="1"/>
</dbReference>
<dbReference type="GO" id="GO:0005634">
    <property type="term" value="C:nucleus"/>
    <property type="evidence" value="ECO:0007669"/>
    <property type="project" value="TreeGrafter"/>
</dbReference>
<dbReference type="Proteomes" id="UP000007115">
    <property type="component" value="Unassembled WGS sequence"/>
</dbReference>
<evidence type="ECO:0000256" key="6">
    <source>
        <dbReference type="ARBA" id="ARBA00022806"/>
    </source>
</evidence>
<dbReference type="GO" id="GO:0008270">
    <property type="term" value="F:zinc ion binding"/>
    <property type="evidence" value="ECO:0007669"/>
    <property type="project" value="UniProtKB-KW"/>
</dbReference>
<dbReference type="InParanoid" id="G9N5M2"/>
<evidence type="ECO:0000256" key="1">
    <source>
        <dbReference type="ARBA" id="ARBA00007025"/>
    </source>
</evidence>
<feature type="non-terminal residue" evidence="13">
    <location>
        <position position="1"/>
    </location>
</feature>
<dbReference type="GO" id="GO:0016787">
    <property type="term" value="F:hydrolase activity"/>
    <property type="evidence" value="ECO:0007669"/>
    <property type="project" value="UniProtKB-KW"/>
</dbReference>
<dbReference type="InterPro" id="IPR027417">
    <property type="entry name" value="P-loop_NTPase"/>
</dbReference>
<evidence type="ECO:0008006" key="15">
    <source>
        <dbReference type="Google" id="ProtNLM"/>
    </source>
</evidence>
<dbReference type="InterPro" id="IPR050628">
    <property type="entry name" value="SNF2_RAD54_helicase_TF"/>
</dbReference>
<keyword evidence="4 9" id="KW-0863">Zinc-finger</keyword>
<dbReference type="EMBL" id="ABDF02000087">
    <property type="protein sequence ID" value="EHK18064.1"/>
    <property type="molecule type" value="Genomic_DNA"/>
</dbReference>
<comment type="similarity">
    <text evidence="1">Belongs to the SNF2/RAD54 helicase family.</text>
</comment>
<dbReference type="InterPro" id="IPR014001">
    <property type="entry name" value="Helicase_ATP-bd"/>
</dbReference>
<dbReference type="AlphaFoldDB" id="G9N5M2"/>
<evidence type="ECO:0000259" key="12">
    <source>
        <dbReference type="PROSITE" id="PS51194"/>
    </source>
</evidence>
<evidence type="ECO:0000256" key="8">
    <source>
        <dbReference type="ARBA" id="ARBA00022840"/>
    </source>
</evidence>
<evidence type="ECO:0000256" key="2">
    <source>
        <dbReference type="ARBA" id="ARBA00022723"/>
    </source>
</evidence>
<keyword evidence="2" id="KW-0479">Metal-binding</keyword>